<protein>
    <submittedName>
        <fullName evidence="1">Uncharacterized protein</fullName>
    </submittedName>
</protein>
<accession>A0A1M6RJM8</accession>
<sequence>MEIIQDKLYIGSSPIDSDYNQDLVTVNIDSWKIEYIKLNNSKKVIPAGPVLDIIKYNNMLHLVHYGGLVTILDIESYKINKILMIPQHTISVKVDGEKAFILSQSGEKGQDALVGIYSFPEWKLENKWVVEKIRETKQQSIYLNKLDLKNNK</sequence>
<gene>
    <name evidence="1" type="ORF">SAMN02745912_02991</name>
</gene>
<reference evidence="1 2" key="1">
    <citation type="submission" date="2016-11" db="EMBL/GenBank/DDBJ databases">
        <authorList>
            <person name="Jaros S."/>
            <person name="Januszkiewicz K."/>
            <person name="Wedrychowicz H."/>
        </authorList>
    </citation>
    <scope>NUCLEOTIDE SEQUENCE [LARGE SCALE GENOMIC DNA]</scope>
    <source>
        <strain evidence="1 2">DSM 15212</strain>
    </source>
</reference>
<proteinExistence type="predicted"/>
<keyword evidence="2" id="KW-1185">Reference proteome</keyword>
<dbReference type="Proteomes" id="UP000184465">
    <property type="component" value="Unassembled WGS sequence"/>
</dbReference>
<dbReference type="AlphaFoldDB" id="A0A1M6RJM8"/>
<evidence type="ECO:0000313" key="1">
    <source>
        <dbReference type="EMBL" id="SHK32557.1"/>
    </source>
</evidence>
<name>A0A1M6RJM8_PARC5</name>
<evidence type="ECO:0000313" key="2">
    <source>
        <dbReference type="Proteomes" id="UP000184465"/>
    </source>
</evidence>
<organism evidence="1 2">
    <name type="scientific">Paramaledivibacter caminithermalis (strain DSM 15212 / CIP 107654 / DViRD3)</name>
    <name type="common">Clostridium caminithermale</name>
    <dbReference type="NCBI Taxonomy" id="1121301"/>
    <lineage>
        <taxon>Bacteria</taxon>
        <taxon>Bacillati</taxon>
        <taxon>Bacillota</taxon>
        <taxon>Clostridia</taxon>
        <taxon>Peptostreptococcales</taxon>
        <taxon>Caminicellaceae</taxon>
        <taxon>Paramaledivibacter</taxon>
    </lineage>
</organism>
<dbReference type="EMBL" id="FRAG01000047">
    <property type="protein sequence ID" value="SHK32557.1"/>
    <property type="molecule type" value="Genomic_DNA"/>
</dbReference>
<dbReference type="STRING" id="1121301.SAMN02745912_02991"/>